<name>A0AAV4CW74_9GAST</name>
<reference evidence="1 2" key="1">
    <citation type="journal article" date="2021" name="Elife">
        <title>Chloroplast acquisition without the gene transfer in kleptoplastic sea slugs, Plakobranchus ocellatus.</title>
        <authorList>
            <person name="Maeda T."/>
            <person name="Takahashi S."/>
            <person name="Yoshida T."/>
            <person name="Shimamura S."/>
            <person name="Takaki Y."/>
            <person name="Nagai Y."/>
            <person name="Toyoda A."/>
            <person name="Suzuki Y."/>
            <person name="Arimoto A."/>
            <person name="Ishii H."/>
            <person name="Satoh N."/>
            <person name="Nishiyama T."/>
            <person name="Hasebe M."/>
            <person name="Maruyama T."/>
            <person name="Minagawa J."/>
            <person name="Obokata J."/>
            <person name="Shigenobu S."/>
        </authorList>
    </citation>
    <scope>NUCLEOTIDE SEQUENCE [LARGE SCALE GENOMIC DNA]</scope>
</reference>
<dbReference type="AlphaFoldDB" id="A0AAV4CW74"/>
<dbReference type="Proteomes" id="UP000735302">
    <property type="component" value="Unassembled WGS sequence"/>
</dbReference>
<proteinExistence type="predicted"/>
<gene>
    <name evidence="1" type="ORF">PoB_006263800</name>
</gene>
<organism evidence="1 2">
    <name type="scientific">Plakobranchus ocellatus</name>
    <dbReference type="NCBI Taxonomy" id="259542"/>
    <lineage>
        <taxon>Eukaryota</taxon>
        <taxon>Metazoa</taxon>
        <taxon>Spiralia</taxon>
        <taxon>Lophotrochozoa</taxon>
        <taxon>Mollusca</taxon>
        <taxon>Gastropoda</taxon>
        <taxon>Heterobranchia</taxon>
        <taxon>Euthyneura</taxon>
        <taxon>Panpulmonata</taxon>
        <taxon>Sacoglossa</taxon>
        <taxon>Placobranchoidea</taxon>
        <taxon>Plakobranchidae</taxon>
        <taxon>Plakobranchus</taxon>
    </lineage>
</organism>
<keyword evidence="2" id="KW-1185">Reference proteome</keyword>
<dbReference type="EMBL" id="BLXT01007044">
    <property type="protein sequence ID" value="GFO36133.1"/>
    <property type="molecule type" value="Genomic_DNA"/>
</dbReference>
<evidence type="ECO:0000313" key="2">
    <source>
        <dbReference type="Proteomes" id="UP000735302"/>
    </source>
</evidence>
<protein>
    <submittedName>
        <fullName evidence="1">Uncharacterized protein</fullName>
    </submittedName>
</protein>
<accession>A0AAV4CW74</accession>
<sequence>MWLCGRLSSKSNLTGRYDFKWIFQYTSSALPMTSGQPTFNPEEPDITDEALPLCHSQAQYTACPETDHRSRVTPGQSSGSSIHVYQSVCHDLFF</sequence>
<comment type="caution">
    <text evidence="1">The sequence shown here is derived from an EMBL/GenBank/DDBJ whole genome shotgun (WGS) entry which is preliminary data.</text>
</comment>
<evidence type="ECO:0000313" key="1">
    <source>
        <dbReference type="EMBL" id="GFO36133.1"/>
    </source>
</evidence>